<keyword evidence="7" id="KW-1185">Reference proteome</keyword>
<dbReference type="InterPro" id="IPR038765">
    <property type="entry name" value="Papain-like_cys_pep_sf"/>
</dbReference>
<keyword evidence="4" id="KW-0788">Thiol protease</keyword>
<evidence type="ECO:0000313" key="7">
    <source>
        <dbReference type="Proteomes" id="UP000602381"/>
    </source>
</evidence>
<dbReference type="Proteomes" id="UP000602381">
    <property type="component" value="Unassembled WGS sequence"/>
</dbReference>
<keyword evidence="3" id="KW-0378">Hydrolase</keyword>
<reference evidence="7" key="1">
    <citation type="journal article" date="2019" name="Int. J. Syst. Evol. Microbiol.">
        <title>The Global Catalogue of Microorganisms (GCM) 10K type strain sequencing project: providing services to taxonomists for standard genome sequencing and annotation.</title>
        <authorList>
            <consortium name="The Broad Institute Genomics Platform"/>
            <consortium name="The Broad Institute Genome Sequencing Center for Infectious Disease"/>
            <person name="Wu L."/>
            <person name="Ma J."/>
        </authorList>
    </citation>
    <scope>NUCLEOTIDE SEQUENCE [LARGE SCALE GENOMIC DNA]</scope>
    <source>
        <strain evidence="7">JCM 17843</strain>
    </source>
</reference>
<sequence>MADEIVTAARRWLGTPFHHQGRVRGVGVDCAGLVIGVARELDLMCIDVTGYGHRPDDTEMERLVRAHLTEIPLAEAGLGDVLLLLIDGRPQHLAIRTDIGMIHAYAPARKVVEHRIDDSWASRIVAAFRFPITDHRSLITGH</sequence>
<name>A0ABQ2LDV5_9PROT</name>
<feature type="domain" description="NlpC/P60" evidence="5">
    <location>
        <begin position="1"/>
        <end position="131"/>
    </location>
</feature>
<accession>A0ABQ2LDV5</accession>
<keyword evidence="2" id="KW-0645">Protease</keyword>
<evidence type="ECO:0000256" key="2">
    <source>
        <dbReference type="ARBA" id="ARBA00022670"/>
    </source>
</evidence>
<dbReference type="InterPro" id="IPR000064">
    <property type="entry name" value="NLP_P60_dom"/>
</dbReference>
<organism evidence="6 7">
    <name type="scientific">Iodidimonas muriae</name>
    <dbReference type="NCBI Taxonomy" id="261467"/>
    <lineage>
        <taxon>Bacteria</taxon>
        <taxon>Pseudomonadati</taxon>
        <taxon>Pseudomonadota</taxon>
        <taxon>Alphaproteobacteria</taxon>
        <taxon>Iodidimonadales</taxon>
        <taxon>Iodidimonadaceae</taxon>
        <taxon>Iodidimonas</taxon>
    </lineage>
</organism>
<dbReference type="SUPFAM" id="SSF54001">
    <property type="entry name" value="Cysteine proteinases"/>
    <property type="match status" value="1"/>
</dbReference>
<dbReference type="EMBL" id="BMOV01000006">
    <property type="protein sequence ID" value="GGO12742.1"/>
    <property type="molecule type" value="Genomic_DNA"/>
</dbReference>
<comment type="caution">
    <text evidence="6">The sequence shown here is derived from an EMBL/GenBank/DDBJ whole genome shotgun (WGS) entry which is preliminary data.</text>
</comment>
<dbReference type="Gene3D" id="3.90.1720.10">
    <property type="entry name" value="endopeptidase domain like (from Nostoc punctiforme)"/>
    <property type="match status" value="1"/>
</dbReference>
<gene>
    <name evidence="6" type="ORF">GCM10007972_18040</name>
</gene>
<evidence type="ECO:0000259" key="5">
    <source>
        <dbReference type="PROSITE" id="PS51935"/>
    </source>
</evidence>
<evidence type="ECO:0000256" key="3">
    <source>
        <dbReference type="ARBA" id="ARBA00022801"/>
    </source>
</evidence>
<protein>
    <recommendedName>
        <fullName evidence="5">NlpC/P60 domain-containing protein</fullName>
    </recommendedName>
</protein>
<evidence type="ECO:0000256" key="4">
    <source>
        <dbReference type="ARBA" id="ARBA00022807"/>
    </source>
</evidence>
<evidence type="ECO:0000256" key="1">
    <source>
        <dbReference type="ARBA" id="ARBA00007074"/>
    </source>
</evidence>
<dbReference type="PROSITE" id="PS51935">
    <property type="entry name" value="NLPC_P60"/>
    <property type="match status" value="1"/>
</dbReference>
<proteinExistence type="inferred from homology"/>
<evidence type="ECO:0000313" key="6">
    <source>
        <dbReference type="EMBL" id="GGO12742.1"/>
    </source>
</evidence>
<comment type="similarity">
    <text evidence="1">Belongs to the peptidase C40 family.</text>
</comment>